<dbReference type="SUPFAM" id="SSF81301">
    <property type="entry name" value="Nucleotidyltransferase"/>
    <property type="match status" value="1"/>
</dbReference>
<dbReference type="RefSeq" id="WP_119743964.1">
    <property type="nucleotide sequence ID" value="NZ_QVRA01000002.1"/>
</dbReference>
<evidence type="ECO:0000313" key="2">
    <source>
        <dbReference type="EMBL" id="RJG57255.1"/>
    </source>
</evidence>
<feature type="domain" description="Polymerase nucleotidyl transferase" evidence="1">
    <location>
        <begin position="13"/>
        <end position="95"/>
    </location>
</feature>
<comment type="caution">
    <text evidence="2">The sequence shown here is derived from an EMBL/GenBank/DDBJ whole genome shotgun (WGS) entry which is preliminary data.</text>
</comment>
<keyword evidence="3" id="KW-1185">Reference proteome</keyword>
<dbReference type="Gene3D" id="3.30.460.10">
    <property type="entry name" value="Beta Polymerase, domain 2"/>
    <property type="match status" value="1"/>
</dbReference>
<dbReference type="CDD" id="cd05403">
    <property type="entry name" value="NT_KNTase_like"/>
    <property type="match status" value="1"/>
</dbReference>
<dbReference type="InterPro" id="IPR043519">
    <property type="entry name" value="NT_sf"/>
</dbReference>
<dbReference type="GO" id="GO:0016779">
    <property type="term" value="F:nucleotidyltransferase activity"/>
    <property type="evidence" value="ECO:0007669"/>
    <property type="project" value="InterPro"/>
</dbReference>
<proteinExistence type="predicted"/>
<accession>A0A418YXB6</accession>
<dbReference type="Pfam" id="PF01909">
    <property type="entry name" value="NTP_transf_2"/>
    <property type="match status" value="1"/>
</dbReference>
<evidence type="ECO:0000259" key="1">
    <source>
        <dbReference type="Pfam" id="PF01909"/>
    </source>
</evidence>
<sequence>MKKAEAISRLKPFERRLRERGINALYLFGSTARDEASAASDLDLLYEYDPARPFSLFDQAGAMLELSDALETRVDLVSRIGLRPRLRARVEGEMVRVF</sequence>
<dbReference type="Proteomes" id="UP000283469">
    <property type="component" value="Unassembled WGS sequence"/>
</dbReference>
<dbReference type="InterPro" id="IPR002934">
    <property type="entry name" value="Polymerase_NTP_transf_dom"/>
</dbReference>
<protein>
    <submittedName>
        <fullName evidence="2">DNA polymerase III subunit beta</fullName>
    </submittedName>
</protein>
<organism evidence="2 3">
    <name type="scientific">Sphingobium terrigena</name>
    <dbReference type="NCBI Taxonomy" id="2304063"/>
    <lineage>
        <taxon>Bacteria</taxon>
        <taxon>Pseudomonadati</taxon>
        <taxon>Pseudomonadota</taxon>
        <taxon>Alphaproteobacteria</taxon>
        <taxon>Sphingomonadales</taxon>
        <taxon>Sphingomonadaceae</taxon>
        <taxon>Sphingobium</taxon>
    </lineage>
</organism>
<evidence type="ECO:0000313" key="3">
    <source>
        <dbReference type="Proteomes" id="UP000283469"/>
    </source>
</evidence>
<dbReference type="AlphaFoldDB" id="A0A418YXB6"/>
<dbReference type="OrthoDB" id="559450at2"/>
<dbReference type="EMBL" id="QVRA01000002">
    <property type="protein sequence ID" value="RJG57255.1"/>
    <property type="molecule type" value="Genomic_DNA"/>
</dbReference>
<gene>
    <name evidence="2" type="ORF">D0Z70_03335</name>
</gene>
<reference evidence="2 3" key="1">
    <citation type="submission" date="2018-08" db="EMBL/GenBank/DDBJ databases">
        <title>Sphingobium sp. EO9.</title>
        <authorList>
            <person name="Park Y."/>
            <person name="Kim K.H."/>
            <person name="Jeon C.O."/>
        </authorList>
    </citation>
    <scope>NUCLEOTIDE SEQUENCE [LARGE SCALE GENOMIC DNA]</scope>
    <source>
        <strain evidence="2 3">EO9</strain>
    </source>
</reference>
<name>A0A418YXB6_9SPHN</name>